<protein>
    <submittedName>
        <fullName evidence="2">Uncharacterized protein</fullName>
    </submittedName>
</protein>
<keyword evidence="3" id="KW-1185">Reference proteome</keyword>
<evidence type="ECO:0000256" key="1">
    <source>
        <dbReference type="SAM" id="MobiDB-lite"/>
    </source>
</evidence>
<dbReference type="EMBL" id="PHWZ01000041">
    <property type="protein sequence ID" value="TEY79836.1"/>
    <property type="molecule type" value="Genomic_DNA"/>
</dbReference>
<evidence type="ECO:0000313" key="2">
    <source>
        <dbReference type="EMBL" id="TEY79836.1"/>
    </source>
</evidence>
<dbReference type="Proteomes" id="UP000297299">
    <property type="component" value="Unassembled WGS sequence"/>
</dbReference>
<feature type="compositionally biased region" description="Gly residues" evidence="1">
    <location>
        <begin position="64"/>
        <end position="83"/>
    </location>
</feature>
<evidence type="ECO:0000313" key="3">
    <source>
        <dbReference type="Proteomes" id="UP000297299"/>
    </source>
</evidence>
<proteinExistence type="predicted"/>
<comment type="caution">
    <text evidence="2">The sequence shown here is derived from an EMBL/GenBank/DDBJ whole genome shotgun (WGS) entry which is preliminary data.</text>
</comment>
<dbReference type="AlphaFoldDB" id="A0A4Y8DCQ5"/>
<sequence>MADFRDEADGGSADGVVSGERDGEEPATAEVAKGRGRGGWTLENGGEGEDGGRRGGERDDTCLAGGGRGMVVGGEFGEDSLGG</sequence>
<feature type="region of interest" description="Disordered" evidence="1">
    <location>
        <begin position="1"/>
        <end position="83"/>
    </location>
</feature>
<gene>
    <name evidence="2" type="ORF">BOTCAL_0041g00070</name>
</gene>
<reference evidence="2 3" key="1">
    <citation type="submission" date="2017-11" db="EMBL/GenBank/DDBJ databases">
        <title>Comparative genomics of Botrytis spp.</title>
        <authorList>
            <person name="Valero-Jimenez C.A."/>
            <person name="Tapia P."/>
            <person name="Veloso J."/>
            <person name="Silva-Moreno E."/>
            <person name="Staats M."/>
            <person name="Valdes J.H."/>
            <person name="Van Kan J.A.L."/>
        </authorList>
    </citation>
    <scope>NUCLEOTIDE SEQUENCE [LARGE SCALE GENOMIC DNA]</scope>
    <source>
        <strain evidence="2 3">MUCL2830</strain>
    </source>
</reference>
<accession>A0A4Y8DCQ5</accession>
<feature type="compositionally biased region" description="Basic and acidic residues" evidence="1">
    <location>
        <begin position="50"/>
        <end position="61"/>
    </location>
</feature>
<name>A0A4Y8DCQ5_9HELO</name>
<organism evidence="2 3">
    <name type="scientific">Botryotinia calthae</name>
    <dbReference type="NCBI Taxonomy" id="38488"/>
    <lineage>
        <taxon>Eukaryota</taxon>
        <taxon>Fungi</taxon>
        <taxon>Dikarya</taxon>
        <taxon>Ascomycota</taxon>
        <taxon>Pezizomycotina</taxon>
        <taxon>Leotiomycetes</taxon>
        <taxon>Helotiales</taxon>
        <taxon>Sclerotiniaceae</taxon>
        <taxon>Botryotinia</taxon>
    </lineage>
</organism>